<proteinExistence type="predicted"/>
<accession>A0A410RMZ8</accession>
<protein>
    <submittedName>
        <fullName evidence="2">Uncharacterized protein</fullName>
    </submittedName>
</protein>
<sequence>MVNDKHPLRAASGPAQAGRTAEAITWKAVANIRAEWASDDR</sequence>
<dbReference type="Proteomes" id="UP000288758">
    <property type="component" value="Chromosome"/>
</dbReference>
<feature type="region of interest" description="Disordered" evidence="1">
    <location>
        <begin position="1"/>
        <end position="20"/>
    </location>
</feature>
<evidence type="ECO:0000313" key="2">
    <source>
        <dbReference type="EMBL" id="QAT83206.1"/>
    </source>
</evidence>
<reference evidence="2 3" key="1">
    <citation type="submission" date="2018-12" db="EMBL/GenBank/DDBJ databases">
        <title>Complete Genome Sequence of the Corallopyronin A producing Myxobacterium Corallococcus coralloides B035.</title>
        <authorList>
            <person name="Bouhired S.M."/>
            <person name="Rupp O."/>
            <person name="Blom J."/>
            <person name="Schaeberle T.F."/>
            <person name="Kehraus S."/>
            <person name="Schiefer A."/>
            <person name="Pfarr K."/>
            <person name="Goesmann A."/>
            <person name="Hoerauf A."/>
            <person name="Koenig G.M."/>
        </authorList>
    </citation>
    <scope>NUCLEOTIDE SEQUENCE [LARGE SCALE GENOMIC DNA]</scope>
    <source>
        <strain evidence="2 3">B035</strain>
    </source>
</reference>
<name>A0A410RMZ8_CORCK</name>
<dbReference type="EMBL" id="CP034669">
    <property type="protein sequence ID" value="QAT83206.1"/>
    <property type="molecule type" value="Genomic_DNA"/>
</dbReference>
<gene>
    <name evidence="2" type="ORF">EJ065_1607</name>
</gene>
<evidence type="ECO:0000313" key="3">
    <source>
        <dbReference type="Proteomes" id="UP000288758"/>
    </source>
</evidence>
<evidence type="ECO:0000256" key="1">
    <source>
        <dbReference type="SAM" id="MobiDB-lite"/>
    </source>
</evidence>
<organism evidence="2 3">
    <name type="scientific">Corallococcus coralloides</name>
    <name type="common">Myxococcus coralloides</name>
    <dbReference type="NCBI Taxonomy" id="184914"/>
    <lineage>
        <taxon>Bacteria</taxon>
        <taxon>Pseudomonadati</taxon>
        <taxon>Myxococcota</taxon>
        <taxon>Myxococcia</taxon>
        <taxon>Myxococcales</taxon>
        <taxon>Cystobacterineae</taxon>
        <taxon>Myxococcaceae</taxon>
        <taxon>Corallococcus</taxon>
    </lineage>
</organism>
<dbReference type="AlphaFoldDB" id="A0A410RMZ8"/>